<organism evidence="3">
    <name type="scientific">marine sediment metagenome</name>
    <dbReference type="NCBI Taxonomy" id="412755"/>
    <lineage>
        <taxon>unclassified sequences</taxon>
        <taxon>metagenomes</taxon>
        <taxon>ecological metagenomes</taxon>
    </lineage>
</organism>
<dbReference type="AlphaFoldDB" id="X0X7U3"/>
<feature type="transmembrane region" description="Helical" evidence="1">
    <location>
        <begin position="57"/>
        <end position="77"/>
    </location>
</feature>
<sequence>TSRPLYALLFLLPLVVIYELGTLWINTDQVANALIQKRVVTFIWLFNLGRWTGIPRSLVWAFPGFMVIVILLCWHLASRRPWRVRPVWLGWMALESVIFTAPLLLLNTAIGSSTRAAATASGTQSYLAHLVTSIGAGIYEELIFRFILFGLIVMVMENVLKVKHSGAVILAVFVSAALFAAHHYVGIDSLNLEPFSLDGFIFRTLAGIYFALIFSCRGYGVTAGTHAAYNVILITLWP</sequence>
<feature type="transmembrane region" description="Helical" evidence="1">
    <location>
        <begin position="130"/>
        <end position="155"/>
    </location>
</feature>
<comment type="caution">
    <text evidence="3">The sequence shown here is derived from an EMBL/GenBank/DDBJ whole genome shotgun (WGS) entry which is preliminary data.</text>
</comment>
<dbReference type="InterPro" id="IPR003675">
    <property type="entry name" value="Rce1/LyrA-like_dom"/>
</dbReference>
<gene>
    <name evidence="3" type="ORF">S01H1_70337</name>
</gene>
<reference evidence="3" key="1">
    <citation type="journal article" date="2014" name="Front. Microbiol.">
        <title>High frequency of phylogenetically diverse reductive dehalogenase-homologous genes in deep subseafloor sedimentary metagenomes.</title>
        <authorList>
            <person name="Kawai M."/>
            <person name="Futagami T."/>
            <person name="Toyoda A."/>
            <person name="Takaki Y."/>
            <person name="Nishi S."/>
            <person name="Hori S."/>
            <person name="Arai W."/>
            <person name="Tsubouchi T."/>
            <person name="Morono Y."/>
            <person name="Uchiyama I."/>
            <person name="Ito T."/>
            <person name="Fujiyama A."/>
            <person name="Inagaki F."/>
            <person name="Takami H."/>
        </authorList>
    </citation>
    <scope>NUCLEOTIDE SEQUENCE</scope>
    <source>
        <strain evidence="3">Expedition CK06-06</strain>
    </source>
</reference>
<protein>
    <recommendedName>
        <fullName evidence="2">CAAX prenyl protease 2/Lysostaphin resistance protein A-like domain-containing protein</fullName>
    </recommendedName>
</protein>
<accession>X0X7U3</accession>
<keyword evidence="1" id="KW-1133">Transmembrane helix</keyword>
<evidence type="ECO:0000313" key="3">
    <source>
        <dbReference type="EMBL" id="GAG32728.1"/>
    </source>
</evidence>
<keyword evidence="1" id="KW-0812">Transmembrane</keyword>
<feature type="transmembrane region" description="Helical" evidence="1">
    <location>
        <begin position="167"/>
        <end position="185"/>
    </location>
</feature>
<dbReference type="GO" id="GO:0080120">
    <property type="term" value="P:CAAX-box protein maturation"/>
    <property type="evidence" value="ECO:0007669"/>
    <property type="project" value="UniProtKB-ARBA"/>
</dbReference>
<name>X0X7U3_9ZZZZ</name>
<evidence type="ECO:0000256" key="1">
    <source>
        <dbReference type="SAM" id="Phobius"/>
    </source>
</evidence>
<dbReference type="GO" id="GO:0004175">
    <property type="term" value="F:endopeptidase activity"/>
    <property type="evidence" value="ECO:0007669"/>
    <property type="project" value="UniProtKB-ARBA"/>
</dbReference>
<evidence type="ECO:0000259" key="2">
    <source>
        <dbReference type="Pfam" id="PF02517"/>
    </source>
</evidence>
<dbReference type="EMBL" id="BARS01046767">
    <property type="protein sequence ID" value="GAG32728.1"/>
    <property type="molecule type" value="Genomic_DNA"/>
</dbReference>
<proteinExistence type="predicted"/>
<feature type="transmembrane region" description="Helical" evidence="1">
    <location>
        <begin position="89"/>
        <end position="110"/>
    </location>
</feature>
<feature type="non-terminal residue" evidence="3">
    <location>
        <position position="1"/>
    </location>
</feature>
<feature type="domain" description="CAAX prenyl protease 2/Lysostaphin resistance protein A-like" evidence="2">
    <location>
        <begin position="126"/>
        <end position="232"/>
    </location>
</feature>
<keyword evidence="1" id="KW-0472">Membrane</keyword>
<feature type="transmembrane region" description="Helical" evidence="1">
    <location>
        <begin position="200"/>
        <end position="220"/>
    </location>
</feature>
<dbReference type="Pfam" id="PF02517">
    <property type="entry name" value="Rce1-like"/>
    <property type="match status" value="1"/>
</dbReference>